<accession>A0A0F2TJZ3</accession>
<evidence type="ECO:0000313" key="1">
    <source>
        <dbReference type="EMBL" id="KJS63454.1"/>
    </source>
</evidence>
<dbReference type="EMBL" id="JZKH01000003">
    <property type="protein sequence ID" value="KJS63454.1"/>
    <property type="molecule type" value="Genomic_DNA"/>
</dbReference>
<keyword evidence="2" id="KW-1185">Reference proteome</keyword>
<comment type="caution">
    <text evidence="1">The sequence shown here is derived from an EMBL/GenBank/DDBJ whole genome shotgun (WGS) entry which is preliminary data.</text>
</comment>
<organism evidence="1 2">
    <name type="scientific">Streptomyces rubellomurinus (strain ATCC 31215)</name>
    <dbReference type="NCBI Taxonomy" id="359131"/>
    <lineage>
        <taxon>Bacteria</taxon>
        <taxon>Bacillati</taxon>
        <taxon>Actinomycetota</taxon>
        <taxon>Actinomycetes</taxon>
        <taxon>Kitasatosporales</taxon>
        <taxon>Streptomycetaceae</taxon>
        <taxon>Streptomyces</taxon>
    </lineage>
</organism>
<evidence type="ECO:0000313" key="2">
    <source>
        <dbReference type="Proteomes" id="UP000033699"/>
    </source>
</evidence>
<name>A0A0F2TJZ3_STRR3</name>
<evidence type="ECO:0008006" key="3">
    <source>
        <dbReference type="Google" id="ProtNLM"/>
    </source>
</evidence>
<dbReference type="PATRIC" id="fig|359131.3.peg.2685"/>
<dbReference type="AlphaFoldDB" id="A0A0F2TJZ3"/>
<protein>
    <recommendedName>
        <fullName evidence="3">DUF2771 domain-containing protein</fullName>
    </recommendedName>
</protein>
<gene>
    <name evidence="1" type="ORF">VM95_02760</name>
</gene>
<dbReference type="OrthoDB" id="4228381at2"/>
<proteinExistence type="predicted"/>
<reference evidence="1 2" key="1">
    <citation type="submission" date="2015-02" db="EMBL/GenBank/DDBJ databases">
        <authorList>
            <person name="Ju K.-S."/>
            <person name="Doroghazi J.R."/>
            <person name="Metcalf W."/>
        </authorList>
    </citation>
    <scope>NUCLEOTIDE SEQUENCE [LARGE SCALE GENOMIC DNA]</scope>
    <source>
        <strain evidence="1 2">ATCC 31215</strain>
    </source>
</reference>
<dbReference type="RefSeq" id="WP_045692349.1">
    <property type="nucleotide sequence ID" value="NZ_JZKH01000003.1"/>
</dbReference>
<dbReference type="Proteomes" id="UP000033699">
    <property type="component" value="Unassembled WGS sequence"/>
</dbReference>
<sequence length="177" mass="18308">MSLNPRVIAALGAVVVVGAGTVGGSIAVASDKQEMNDHRVTLTVGRSSSAHDPFCYNDGKPLSDADQEKCLADANKASKDGTLPGSDVKLSDRVGIGVSPQVADQGWMALSNGGGATGSRQFLISAYSKTSTFSGLHPAGSVLNNNGQPTVITVFEGEKGLENPTAIWYFQLNPQDS</sequence>